<dbReference type="InterPro" id="IPR004182">
    <property type="entry name" value="GRAM"/>
</dbReference>
<dbReference type="InterPro" id="IPR035969">
    <property type="entry name" value="Rab-GAP_TBC_sf"/>
</dbReference>
<dbReference type="PROSITE" id="PS50222">
    <property type="entry name" value="EF_HAND_2"/>
    <property type="match status" value="1"/>
</dbReference>
<reference evidence="5" key="1">
    <citation type="submission" date="2018-04" db="EMBL/GenBank/DDBJ databases">
        <title>Transcriptome assembly of Sipha flava.</title>
        <authorList>
            <person name="Scully E.D."/>
            <person name="Geib S.M."/>
            <person name="Palmer N.A."/>
            <person name="Koch K."/>
            <person name="Bradshaw J."/>
            <person name="Heng-Moss T."/>
            <person name="Sarath G."/>
        </authorList>
    </citation>
    <scope>NUCLEOTIDE SEQUENCE</scope>
</reference>
<feature type="domain" description="EF-hand" evidence="4">
    <location>
        <begin position="825"/>
        <end position="860"/>
    </location>
</feature>
<proteinExistence type="predicted"/>
<dbReference type="Gene3D" id="1.10.472.80">
    <property type="entry name" value="Ypt/Rab-GAP domain of gyp1p, domain 3"/>
    <property type="match status" value="1"/>
</dbReference>
<evidence type="ECO:0000259" key="4">
    <source>
        <dbReference type="PROSITE" id="PS50222"/>
    </source>
</evidence>
<dbReference type="FunFam" id="1.10.472.80:FF:000049">
    <property type="entry name" value="Uncharacterized protein, isoform B"/>
    <property type="match status" value="1"/>
</dbReference>
<dbReference type="GO" id="GO:0003008">
    <property type="term" value="P:system process"/>
    <property type="evidence" value="ECO:0007669"/>
    <property type="project" value="UniProtKB-ARBA"/>
</dbReference>
<dbReference type="FunFam" id="2.30.29.30:FF:000013">
    <property type="entry name" value="Putative TBC1 domain family member 8B"/>
    <property type="match status" value="1"/>
</dbReference>
<dbReference type="FunFam" id="1.10.8.270:FF:000002">
    <property type="entry name" value="TBC1 domain family member 9B"/>
    <property type="match status" value="1"/>
</dbReference>
<dbReference type="SMART" id="SM00164">
    <property type="entry name" value="TBC"/>
    <property type="match status" value="1"/>
</dbReference>
<gene>
    <name evidence="5" type="primary">TBC1D9</name>
    <name evidence="5" type="ORF">g.15185</name>
</gene>
<evidence type="ECO:0000313" key="5">
    <source>
        <dbReference type="EMBL" id="MBY86156.1"/>
    </source>
</evidence>
<name>A0A2S2R7Z9_9HEMI</name>
<dbReference type="Pfam" id="PF02893">
    <property type="entry name" value="GRAM"/>
    <property type="match status" value="2"/>
</dbReference>
<keyword evidence="2" id="KW-0677">Repeat</keyword>
<dbReference type="SMART" id="SM00568">
    <property type="entry name" value="GRAM"/>
    <property type="match status" value="2"/>
</dbReference>
<dbReference type="InterPro" id="IPR011993">
    <property type="entry name" value="PH-like_dom_sf"/>
</dbReference>
<dbReference type="SUPFAM" id="SSF47923">
    <property type="entry name" value="Ypt/Rab-GAP domain of gyp1p"/>
    <property type="match status" value="2"/>
</dbReference>
<feature type="domain" description="Rab-GAP TBC" evidence="3">
    <location>
        <begin position="462"/>
        <end position="649"/>
    </location>
</feature>
<accession>A0A2S2R7Z9</accession>
<dbReference type="InterPro" id="IPR000195">
    <property type="entry name" value="Rab-GAP-TBC_dom"/>
</dbReference>
<dbReference type="PROSITE" id="PS00018">
    <property type="entry name" value="EF_HAND_1"/>
    <property type="match status" value="1"/>
</dbReference>
<dbReference type="AlphaFoldDB" id="A0A2S2R7Z9"/>
<dbReference type="PANTHER" id="PTHR47666:SF1">
    <property type="entry name" value="PROTEIN VASCULAR ASSOCIATED DEATH 1, CHLOROPLASTIC"/>
    <property type="match status" value="1"/>
</dbReference>
<evidence type="ECO:0000256" key="2">
    <source>
        <dbReference type="ARBA" id="ARBA00022737"/>
    </source>
</evidence>
<dbReference type="OrthoDB" id="44736at2759"/>
<evidence type="ECO:0000259" key="3">
    <source>
        <dbReference type="PROSITE" id="PS50086"/>
    </source>
</evidence>
<dbReference type="GO" id="GO:0005509">
    <property type="term" value="F:calcium ion binding"/>
    <property type="evidence" value="ECO:0007669"/>
    <property type="project" value="InterPro"/>
</dbReference>
<keyword evidence="1" id="KW-0343">GTPase activation</keyword>
<dbReference type="PROSITE" id="PS50086">
    <property type="entry name" value="TBC_RABGAP"/>
    <property type="match status" value="1"/>
</dbReference>
<evidence type="ECO:0000256" key="1">
    <source>
        <dbReference type="ARBA" id="ARBA00022468"/>
    </source>
</evidence>
<dbReference type="PANTHER" id="PTHR47666">
    <property type="entry name" value="PROTEIN VASCULAR ASSOCIATED DEATH 1, CHLOROPLASTIC"/>
    <property type="match status" value="1"/>
</dbReference>
<dbReference type="InterPro" id="IPR018247">
    <property type="entry name" value="EF_Hand_1_Ca_BS"/>
</dbReference>
<dbReference type="Gene3D" id="1.10.238.10">
    <property type="entry name" value="EF-hand"/>
    <property type="match status" value="2"/>
</dbReference>
<dbReference type="Gene3D" id="2.30.29.30">
    <property type="entry name" value="Pleckstrin-homology domain (PH domain)/Phosphotyrosine-binding domain (PTB)"/>
    <property type="match status" value="2"/>
</dbReference>
<organism evidence="5">
    <name type="scientific">Sipha flava</name>
    <name type="common">yellow sugarcane aphid</name>
    <dbReference type="NCBI Taxonomy" id="143950"/>
    <lineage>
        <taxon>Eukaryota</taxon>
        <taxon>Metazoa</taxon>
        <taxon>Ecdysozoa</taxon>
        <taxon>Arthropoda</taxon>
        <taxon>Hexapoda</taxon>
        <taxon>Insecta</taxon>
        <taxon>Pterygota</taxon>
        <taxon>Neoptera</taxon>
        <taxon>Paraneoptera</taxon>
        <taxon>Hemiptera</taxon>
        <taxon>Sternorrhyncha</taxon>
        <taxon>Aphidomorpha</taxon>
        <taxon>Aphidoidea</taxon>
        <taxon>Aphididae</taxon>
        <taxon>Sipha</taxon>
    </lineage>
</organism>
<sequence>MQTEKLSEYFLLQHRVGHGQGNKWSSILMGTFDSIFETKPCPYRILHQTSTSEVYYEISCALTESDILKDWEWLAINLDLKIFENEEDITEFVLCKIKSLVATNLSEIPDEENSEAFKDASIKFHRLFNVSRDSNLVCYYSCSYLKGIIPRQGWIYLSVEYLCFHSYILGKEDKIVVRWIDVVNLEKTNKIISDTIKIKTRDRREYSFCMFLHSSDTFALMQQLVNLAMKGLINNIWFNKDHNLLQKLSKNVSKQQSFVKRDLDARAMSELYRLLFRLPLSEKLDGIINAMLFTPYDKKHVWGQVYLSQNFMCFNSKLKHQLNVVISLRDVLLVEKFEKVHNDSSFDNAIIITMKLANSNDKPPVFILSHILERSFFLKKISVLLGNLETRSTSKRQIIDSMSDGKMRQPLMYTFPTKERNDCMIKIKQRTKEVEWDLYFKEHGKGVSMYKTKELIRMVLMGIPDSLRSNLWLTFSGAYHDMVANPGLYYELVKTASNTKSISHDEIERDLHRSLPEHPAFQSEIGINALRRVLTAYATKNPQIGYCQAMNIIASVLLIYCTEEEAFWQLACICENMLPDYYNNKVVGALVDQGVMDNLIADHLPFIHDILYRLGLIQMISLSWFLTIFLSVMPYQSAIYIVDWFFFDGAKVIFQVALSILEMNQKRLACCRDDGEAMQTLCNYLSGIYNEELEQSEVYKDGDKMDKSVSVQELINNGYKKFKSVTSTTIENLRVMHRLKVVQSLEDGNEKNIVRSLVSDNYFSSDELMDLLKFVREEVFSIQKRIQIQPTKAETPMEPYETYKIDFYLFEKMFIAISPLAQNNGANNLAVRLFKLMDMNDDGFLNFRELTAALGLTSTVDVSMRLKMLYLLHLPPLLSDDLLSLSDPILSESGAEYASDAAEYFDINISSDTINELNLNDLKLLRHFVNWKQTSKTPQVCLPSMSEDRFVALCKTMYGLIENVPVNQEMHNNISKISAILLELGNFNKEELIKSDNQKNGKWFINLEQFVATALTLQKMIEFIGPRANISKALNELRHN</sequence>
<dbReference type="Pfam" id="PF00566">
    <property type="entry name" value="RabGAP-TBC"/>
    <property type="match status" value="1"/>
</dbReference>
<dbReference type="InterPro" id="IPR002048">
    <property type="entry name" value="EF_hand_dom"/>
</dbReference>
<protein>
    <submittedName>
        <fullName evidence="5">TBC1 domain family member 9</fullName>
    </submittedName>
</protein>
<dbReference type="Gene3D" id="1.10.8.270">
    <property type="entry name" value="putative rabgap domain of human tbc1 domain family member 14 like domains"/>
    <property type="match status" value="1"/>
</dbReference>
<dbReference type="EMBL" id="GGMS01016953">
    <property type="protein sequence ID" value="MBY86156.1"/>
    <property type="molecule type" value="Transcribed_RNA"/>
</dbReference>
<dbReference type="GO" id="GO:0005096">
    <property type="term" value="F:GTPase activator activity"/>
    <property type="evidence" value="ECO:0007669"/>
    <property type="project" value="UniProtKB-KW"/>
</dbReference>